<reference evidence="2" key="1">
    <citation type="journal article" date="2019" name="bioRxiv">
        <title>Genomics, evolutionary history and diagnostics of the Alternaria alternata species group including apple and Asian pear pathotypes.</title>
        <authorList>
            <person name="Armitage A.D."/>
            <person name="Cockerton H.M."/>
            <person name="Sreenivasaprasad S."/>
            <person name="Woodhall J.W."/>
            <person name="Lane C.R."/>
            <person name="Harrison R.J."/>
            <person name="Clarkson J.P."/>
        </authorList>
    </citation>
    <scope>NUCLEOTIDE SEQUENCE [LARGE SCALE GENOMIC DNA]</scope>
    <source>
        <strain evidence="2">RGR 97.0016</strain>
    </source>
</reference>
<dbReference type="Proteomes" id="UP000293823">
    <property type="component" value="Unassembled WGS sequence"/>
</dbReference>
<dbReference type="AlphaFoldDB" id="A0A4Q4QB85"/>
<evidence type="ECO:0008006" key="3">
    <source>
        <dbReference type="Google" id="ProtNLM"/>
    </source>
</evidence>
<evidence type="ECO:0000313" key="2">
    <source>
        <dbReference type="Proteomes" id="UP000293823"/>
    </source>
</evidence>
<accession>A0A4Q4QB85</accession>
<evidence type="ECO:0000313" key="1">
    <source>
        <dbReference type="EMBL" id="RYO38051.1"/>
    </source>
</evidence>
<dbReference type="EMBL" id="PEJP01000067">
    <property type="protein sequence ID" value="RYO38051.1"/>
    <property type="molecule type" value="Genomic_DNA"/>
</dbReference>
<proteinExistence type="predicted"/>
<sequence>MAVSCERCDRCYRTSHALHQHIRDSPSHHECPGCDFDGATWEDLLDHFREEGCRTACQGCNDGSGSYWVPQSEEYLDHVEDFNVCTQCERHFASQSHLHQVKRENCQSNECGVEIFIFKTYGGMIIHLERGTCSNINYIQLNKLAAECYKWPYFIFEDYRDELLDDGDTEYDCKPFSCPTCDTALSKLSSLFQHAESNACAQTLDDTVLGQLRRFLANRLS</sequence>
<protein>
    <recommendedName>
        <fullName evidence="3">C2H2-type domain-containing protein</fullName>
    </recommendedName>
</protein>
<comment type="caution">
    <text evidence="1">The sequence shown here is derived from an EMBL/GenBank/DDBJ whole genome shotgun (WGS) entry which is preliminary data.</text>
</comment>
<organism evidence="1 2">
    <name type="scientific">Alternaria arborescens</name>
    <dbReference type="NCBI Taxonomy" id="156630"/>
    <lineage>
        <taxon>Eukaryota</taxon>
        <taxon>Fungi</taxon>
        <taxon>Dikarya</taxon>
        <taxon>Ascomycota</taxon>
        <taxon>Pezizomycotina</taxon>
        <taxon>Dothideomycetes</taxon>
        <taxon>Pleosporomycetidae</taxon>
        <taxon>Pleosporales</taxon>
        <taxon>Pleosporineae</taxon>
        <taxon>Pleosporaceae</taxon>
        <taxon>Alternaria</taxon>
        <taxon>Alternaria sect. Alternaria</taxon>
    </lineage>
</organism>
<keyword evidence="2" id="KW-1185">Reference proteome</keyword>
<name>A0A4Q4QB85_9PLEO</name>
<dbReference type="OrthoDB" id="3678489at2759"/>
<gene>
    <name evidence="1" type="ORF">AA0113_g11336</name>
</gene>